<gene>
    <name evidence="1" type="ORF">FHT02_000182</name>
</gene>
<comment type="caution">
    <text evidence="1">The sequence shown here is derived from an EMBL/GenBank/DDBJ whole genome shotgun (WGS) entry which is preliminary data.</text>
</comment>
<sequence>MDAGTLLVGAAAAEARASRSLTLAIDDFFLPEAVRLGERLRSELALVIEVLVGAVETEVRESARRLLVGRGETNLAAALDQPPGAVHRRLIESELLRDGELMAELIARVRQEALSAALPMHAPDDPEKPSLINRFAQHPDRILANGAVALLMAESRRRGVNGGSRAGDLPAELQHRLTWWVAAAIRQTAKVGAQDGVVLDRVLSEAALRSLAGHDEGERLEGAAMRFAVALDAPPEELAALLIEALGDGRVVLFIAILAHALGVGFAIARELVLDPAGERLWVALRALDLPRGAVAQLGFALCEADARRDLEQFADRMDEIMALDSAEARSAMAVLKLHPDYRAAVLALNAAAQA</sequence>
<accession>A0A840YJE3</accession>
<dbReference type="InterPro" id="IPR019285">
    <property type="entry name" value="DUF2336"/>
</dbReference>
<evidence type="ECO:0008006" key="3">
    <source>
        <dbReference type="Google" id="ProtNLM"/>
    </source>
</evidence>
<dbReference type="AlphaFoldDB" id="A0A840YJE3"/>
<evidence type="ECO:0000313" key="1">
    <source>
        <dbReference type="EMBL" id="MBB5708976.1"/>
    </source>
</evidence>
<keyword evidence="2" id="KW-1185">Reference proteome</keyword>
<evidence type="ECO:0000313" key="2">
    <source>
        <dbReference type="Proteomes" id="UP000527143"/>
    </source>
</evidence>
<proteinExistence type="predicted"/>
<dbReference type="Pfam" id="PF10098">
    <property type="entry name" value="DUF2336"/>
    <property type="match status" value="1"/>
</dbReference>
<name>A0A840YJE3_9SPHN</name>
<dbReference type="EMBL" id="JACIJF010000001">
    <property type="protein sequence ID" value="MBB5708976.1"/>
    <property type="molecule type" value="Genomic_DNA"/>
</dbReference>
<dbReference type="Proteomes" id="UP000527143">
    <property type="component" value="Unassembled WGS sequence"/>
</dbReference>
<organism evidence="1 2">
    <name type="scientific">Sphingomonas xinjiangensis</name>
    <dbReference type="NCBI Taxonomy" id="643568"/>
    <lineage>
        <taxon>Bacteria</taxon>
        <taxon>Pseudomonadati</taxon>
        <taxon>Pseudomonadota</taxon>
        <taxon>Alphaproteobacteria</taxon>
        <taxon>Sphingomonadales</taxon>
        <taxon>Sphingomonadaceae</taxon>
        <taxon>Sphingomonas</taxon>
    </lineage>
</organism>
<protein>
    <recommendedName>
        <fullName evidence="3">DUF2336 domain-containing protein</fullName>
    </recommendedName>
</protein>
<reference evidence="1 2" key="1">
    <citation type="submission" date="2020-08" db="EMBL/GenBank/DDBJ databases">
        <title>Genomic Encyclopedia of Type Strains, Phase IV (KMG-IV): sequencing the most valuable type-strain genomes for metagenomic binning, comparative biology and taxonomic classification.</title>
        <authorList>
            <person name="Goeker M."/>
        </authorList>
    </citation>
    <scope>NUCLEOTIDE SEQUENCE [LARGE SCALE GENOMIC DNA]</scope>
    <source>
        <strain evidence="1 2">DSM 26736</strain>
    </source>
</reference>
<dbReference type="RefSeq" id="WP_246352122.1">
    <property type="nucleotide sequence ID" value="NZ_JACIJF010000001.1"/>
</dbReference>